<dbReference type="InterPro" id="IPR038725">
    <property type="entry name" value="YdaG_split_barrel_FMN-bd"/>
</dbReference>
<reference evidence="2 3" key="1">
    <citation type="journal article" date="2022" name="Res Sq">
        <title>Evolution of multicellular longitudinally dividing oral cavity symbionts (Neisseriaceae).</title>
        <authorList>
            <person name="Nyongesa S."/>
            <person name="Weber P."/>
            <person name="Bernet E."/>
            <person name="Pullido F."/>
            <person name="Nieckarz M."/>
            <person name="Delaby M."/>
            <person name="Nieves C."/>
            <person name="Viehboeck T."/>
            <person name="Krause N."/>
            <person name="Rivera-Millot A."/>
            <person name="Nakamura A."/>
            <person name="Vischer N."/>
            <person name="VanNieuwenhze M."/>
            <person name="Brun Y."/>
            <person name="Cava F."/>
            <person name="Bulgheresi S."/>
            <person name="Veyrier F."/>
        </authorList>
    </citation>
    <scope>NUCLEOTIDE SEQUENCE [LARGE SCALE GENOMIC DNA]</scope>
    <source>
        <strain evidence="2 3">SN4</strain>
    </source>
</reference>
<accession>A0ABY4E6H9</accession>
<name>A0ABY4E6H9_9NEIS</name>
<dbReference type="PANTHER" id="PTHR34818">
    <property type="entry name" value="PROTEIN BLI-3"/>
    <property type="match status" value="1"/>
</dbReference>
<evidence type="ECO:0000313" key="2">
    <source>
        <dbReference type="EMBL" id="UOO89973.1"/>
    </source>
</evidence>
<dbReference type="Proteomes" id="UP000832011">
    <property type="component" value="Chromosome"/>
</dbReference>
<dbReference type="RefSeq" id="WP_058356122.1">
    <property type="nucleotide sequence ID" value="NZ_CABKVG010000008.1"/>
</dbReference>
<keyword evidence="3" id="KW-1185">Reference proteome</keyword>
<evidence type="ECO:0000313" key="3">
    <source>
        <dbReference type="Proteomes" id="UP000832011"/>
    </source>
</evidence>
<evidence type="ECO:0000259" key="1">
    <source>
        <dbReference type="Pfam" id="PF16242"/>
    </source>
</evidence>
<dbReference type="EMBL" id="CP091511">
    <property type="protein sequence ID" value="UOO89973.1"/>
    <property type="molecule type" value="Genomic_DNA"/>
</dbReference>
<proteinExistence type="predicted"/>
<gene>
    <name evidence="2" type="ORF">LVJ82_03015</name>
</gene>
<protein>
    <submittedName>
        <fullName evidence="2">Pyridoxamine 5'-phosphate oxidase family protein</fullName>
    </submittedName>
</protein>
<dbReference type="InterPro" id="IPR012349">
    <property type="entry name" value="Split_barrel_FMN-bd"/>
</dbReference>
<sequence>MATVHPRLMMWHLMNETRVAMVTYRKHNGRTQAQPMTLFNKEIPKSVLVEEHLERQHQLYFFVRADSELFASIEAGNTDLGVTFCKHSADLYAYIEGRASISNDRKLIEELWTPTAEAWFDGYQDPNLRLLLVHGESADVWHNTHSATQQWWHITKKVVGATDDTPLTTKDHLEL</sequence>
<dbReference type="PANTHER" id="PTHR34818:SF1">
    <property type="entry name" value="PROTEIN BLI-3"/>
    <property type="match status" value="1"/>
</dbReference>
<dbReference type="SUPFAM" id="SSF50475">
    <property type="entry name" value="FMN-binding split barrel"/>
    <property type="match status" value="1"/>
</dbReference>
<feature type="domain" description="General stress protein FMN-binding split barrel" evidence="1">
    <location>
        <begin position="10"/>
        <end position="160"/>
    </location>
</feature>
<organism evidence="2 3">
    <name type="scientific">Vitreoscilla massiliensis</name>
    <dbReference type="NCBI Taxonomy" id="1689272"/>
    <lineage>
        <taxon>Bacteria</taxon>
        <taxon>Pseudomonadati</taxon>
        <taxon>Pseudomonadota</taxon>
        <taxon>Betaproteobacteria</taxon>
        <taxon>Neisseriales</taxon>
        <taxon>Neisseriaceae</taxon>
        <taxon>Vitreoscilla</taxon>
    </lineage>
</organism>
<dbReference type="Gene3D" id="2.30.110.10">
    <property type="entry name" value="Electron Transport, Fmn-binding Protein, Chain A"/>
    <property type="match status" value="1"/>
</dbReference>
<dbReference type="Pfam" id="PF16242">
    <property type="entry name" value="Pyrid_ox_like"/>
    <property type="match status" value="1"/>
</dbReference>
<dbReference type="InterPro" id="IPR052917">
    <property type="entry name" value="Stress-Dev_Protein"/>
</dbReference>